<dbReference type="Proteomes" id="UP000044602">
    <property type="component" value="Unassembled WGS sequence"/>
</dbReference>
<protein>
    <submittedName>
        <fullName evidence="2">Uncharacterized protein</fullName>
    </submittedName>
</protein>
<feature type="compositionally biased region" description="Low complexity" evidence="1">
    <location>
        <begin position="46"/>
        <end position="55"/>
    </location>
</feature>
<organism evidence="2 3">
    <name type="scientific">Verticillium longisporum</name>
    <name type="common">Verticillium dahliae var. longisporum</name>
    <dbReference type="NCBI Taxonomy" id="100787"/>
    <lineage>
        <taxon>Eukaryota</taxon>
        <taxon>Fungi</taxon>
        <taxon>Dikarya</taxon>
        <taxon>Ascomycota</taxon>
        <taxon>Pezizomycotina</taxon>
        <taxon>Sordariomycetes</taxon>
        <taxon>Hypocreomycetidae</taxon>
        <taxon>Glomerellales</taxon>
        <taxon>Plectosphaerellaceae</taxon>
        <taxon>Verticillium</taxon>
    </lineage>
</organism>
<sequence length="70" mass="7824">QRPPPPPQPQAHGNPPQLHHLPGARPDRRPPLVGRPAPRRAPLPPDGARLPALRLQPRRRQPPVPLEQRV</sequence>
<proteinExistence type="predicted"/>
<evidence type="ECO:0000256" key="1">
    <source>
        <dbReference type="SAM" id="MobiDB-lite"/>
    </source>
</evidence>
<name>A0A0G4MII9_VERLO</name>
<evidence type="ECO:0000313" key="3">
    <source>
        <dbReference type="Proteomes" id="UP000044602"/>
    </source>
</evidence>
<dbReference type="AlphaFoldDB" id="A0A0G4MII9"/>
<feature type="region of interest" description="Disordered" evidence="1">
    <location>
        <begin position="1"/>
        <end position="70"/>
    </location>
</feature>
<evidence type="ECO:0000313" key="2">
    <source>
        <dbReference type="EMBL" id="CRK33825.1"/>
    </source>
</evidence>
<feature type="non-terminal residue" evidence="2">
    <location>
        <position position="1"/>
    </location>
</feature>
<gene>
    <name evidence="2" type="ORF">BN1708_019308</name>
</gene>
<reference evidence="2 3" key="1">
    <citation type="submission" date="2015-05" db="EMBL/GenBank/DDBJ databases">
        <authorList>
            <person name="Wang D.B."/>
            <person name="Wang M."/>
        </authorList>
    </citation>
    <scope>NUCLEOTIDE SEQUENCE [LARGE SCALE GENOMIC DNA]</scope>
    <source>
        <strain evidence="2">VL1</strain>
    </source>
</reference>
<keyword evidence="3" id="KW-1185">Reference proteome</keyword>
<dbReference type="EMBL" id="CVQH01022649">
    <property type="protein sequence ID" value="CRK33825.1"/>
    <property type="molecule type" value="Genomic_DNA"/>
</dbReference>
<accession>A0A0G4MII9</accession>